<evidence type="ECO:0000256" key="1">
    <source>
        <dbReference type="SAM" id="MobiDB-lite"/>
    </source>
</evidence>
<protein>
    <submittedName>
        <fullName evidence="2">Uncharacterized protein</fullName>
    </submittedName>
</protein>
<accession>A0A0G4G9H3</accession>
<proteinExistence type="predicted"/>
<dbReference type="EMBL" id="CDMY01000597">
    <property type="protein sequence ID" value="CEM25334.1"/>
    <property type="molecule type" value="Genomic_DNA"/>
</dbReference>
<evidence type="ECO:0000313" key="3">
    <source>
        <dbReference type="Proteomes" id="UP000041254"/>
    </source>
</evidence>
<sequence length="291" mass="33048">MGNSCAKKDPDPELQEELRRTQGQLESARKERNKTKEELDDVGAKLQHKGMELEQKKWDIEDKDKKHKEEMKKQLLKIRELENVKFDKEQAEEETKQLRHTSIHRAKIIKDKDEELSKMDEQNKMLKQCLRAKEPYQGFGFVCDGKTVLLTLIRSRLEKLGTAEQEQLHLIPSDVFDKTSSPDVDFSTMTALVKELKTKLTTSVDGIAVAAPIEVIPVLAALMQDKGITAKFKRTAMHWAGVWGLQGHVDAINSFCDQIREPPAAPPAARARWFSAPWSAGWLSCASAEKE</sequence>
<dbReference type="InParanoid" id="A0A0G4G9H3"/>
<organism evidence="2 3">
    <name type="scientific">Vitrella brassicaformis (strain CCMP3155)</name>
    <dbReference type="NCBI Taxonomy" id="1169540"/>
    <lineage>
        <taxon>Eukaryota</taxon>
        <taxon>Sar</taxon>
        <taxon>Alveolata</taxon>
        <taxon>Colpodellida</taxon>
        <taxon>Vitrellaceae</taxon>
        <taxon>Vitrella</taxon>
    </lineage>
</organism>
<keyword evidence="3" id="KW-1185">Reference proteome</keyword>
<name>A0A0G4G9H3_VITBC</name>
<evidence type="ECO:0000313" key="2">
    <source>
        <dbReference type="EMBL" id="CEM25334.1"/>
    </source>
</evidence>
<dbReference type="VEuPathDB" id="CryptoDB:Vbra_17225"/>
<feature type="compositionally biased region" description="Basic and acidic residues" evidence="1">
    <location>
        <begin position="1"/>
        <end position="20"/>
    </location>
</feature>
<feature type="compositionally biased region" description="Basic and acidic residues" evidence="1">
    <location>
        <begin position="27"/>
        <end position="37"/>
    </location>
</feature>
<feature type="region of interest" description="Disordered" evidence="1">
    <location>
        <begin position="1"/>
        <end position="50"/>
    </location>
</feature>
<reference evidence="2 3" key="1">
    <citation type="submission" date="2014-11" db="EMBL/GenBank/DDBJ databases">
        <authorList>
            <person name="Zhu J."/>
            <person name="Qi W."/>
            <person name="Song R."/>
        </authorList>
    </citation>
    <scope>NUCLEOTIDE SEQUENCE [LARGE SCALE GENOMIC DNA]</scope>
</reference>
<dbReference type="AlphaFoldDB" id="A0A0G4G9H3"/>
<dbReference type="Proteomes" id="UP000041254">
    <property type="component" value="Unassembled WGS sequence"/>
</dbReference>
<gene>
    <name evidence="2" type="ORF">Vbra_17225</name>
</gene>